<proteinExistence type="predicted"/>
<name>A0ABN2NLF4_9MICO</name>
<gene>
    <name evidence="1" type="ORF">GCM10009751_35530</name>
</gene>
<dbReference type="Gene3D" id="3.40.50.10900">
    <property type="entry name" value="PAC-like subunit"/>
    <property type="match status" value="1"/>
</dbReference>
<evidence type="ECO:0000313" key="1">
    <source>
        <dbReference type="EMBL" id="GAA1872995.1"/>
    </source>
</evidence>
<reference evidence="1 2" key="1">
    <citation type="journal article" date="2019" name="Int. J. Syst. Evol. Microbiol.">
        <title>The Global Catalogue of Microorganisms (GCM) 10K type strain sequencing project: providing services to taxonomists for standard genome sequencing and annotation.</title>
        <authorList>
            <consortium name="The Broad Institute Genomics Platform"/>
            <consortium name="The Broad Institute Genome Sequencing Center for Infectious Disease"/>
            <person name="Wu L."/>
            <person name="Ma J."/>
        </authorList>
    </citation>
    <scope>NUCLEOTIDE SEQUENCE [LARGE SCALE GENOMIC DNA]</scope>
    <source>
        <strain evidence="1 2">JCM 14326</strain>
    </source>
</reference>
<dbReference type="Pfam" id="PF09754">
    <property type="entry name" value="PAC2"/>
    <property type="match status" value="1"/>
</dbReference>
<keyword evidence="2" id="KW-1185">Reference proteome</keyword>
<dbReference type="EMBL" id="BAAANL010000008">
    <property type="protein sequence ID" value="GAA1872995.1"/>
    <property type="molecule type" value="Genomic_DNA"/>
</dbReference>
<dbReference type="RefSeq" id="WP_344105555.1">
    <property type="nucleotide sequence ID" value="NZ_BAAANL010000008.1"/>
</dbReference>
<dbReference type="Gene3D" id="1.10.287.100">
    <property type="match status" value="1"/>
</dbReference>
<evidence type="ECO:0000313" key="2">
    <source>
        <dbReference type="Proteomes" id="UP001501094"/>
    </source>
</evidence>
<accession>A0ABN2NLF4</accession>
<protein>
    <submittedName>
        <fullName evidence="1">PAC2 family protein</fullName>
    </submittedName>
</protein>
<dbReference type="InterPro" id="IPR038389">
    <property type="entry name" value="PSMG2_sf"/>
</dbReference>
<sequence>MLDPQGIYEVDEAAVARTLGAAYALGEPGARPSGLLGERPGREIVVGQERGPEARRDDGPVMLHSMRGFVDAGSAGAIAVSHLVGELRTERLVTFDVDQLLDYRSKRATMTFDNDRWVGYDTPELVIDHVTDAEGAGFLLLHGAEPDLQWERVVAAVEQLVRRFGVSLVVGVHGIPIGVPHTRPMSLTAHATRSGLIEDYTSWFGSVKVPGSLASLLEYRLGEAGHDALGFAMHVPNYLAQSQYPPAAVVALQHIERTTGLALRVGALDEAAVDARIEVEQQVKESGEIAAVVKALEEQYDAFARSVGRPSLLAEAASMPTADELGAEFERFLAQQDPQDS</sequence>
<dbReference type="Proteomes" id="UP001501094">
    <property type="component" value="Unassembled WGS sequence"/>
</dbReference>
<dbReference type="InterPro" id="IPR019151">
    <property type="entry name" value="Proteasome_assmbl_chaperone_2"/>
</dbReference>
<dbReference type="InterPro" id="IPR008492">
    <property type="entry name" value="Rv2714-like"/>
</dbReference>
<organism evidence="1 2">
    <name type="scientific">Myceligenerans crystallogenes</name>
    <dbReference type="NCBI Taxonomy" id="316335"/>
    <lineage>
        <taxon>Bacteria</taxon>
        <taxon>Bacillati</taxon>
        <taxon>Actinomycetota</taxon>
        <taxon>Actinomycetes</taxon>
        <taxon>Micrococcales</taxon>
        <taxon>Promicromonosporaceae</taxon>
        <taxon>Myceligenerans</taxon>
    </lineage>
</organism>
<comment type="caution">
    <text evidence="1">The sequence shown here is derived from an EMBL/GenBank/DDBJ whole genome shotgun (WGS) entry which is preliminary data.</text>
</comment>
<dbReference type="PIRSF" id="PIRSF028754">
    <property type="entry name" value="UCP028754"/>
    <property type="match status" value="1"/>
</dbReference>
<dbReference type="SUPFAM" id="SSF159659">
    <property type="entry name" value="Cgl1923-like"/>
    <property type="match status" value="1"/>
</dbReference>